<evidence type="ECO:0000313" key="3">
    <source>
        <dbReference type="EMBL" id="QEG35755.1"/>
    </source>
</evidence>
<dbReference type="GO" id="GO:0016787">
    <property type="term" value="F:hydrolase activity"/>
    <property type="evidence" value="ECO:0007669"/>
    <property type="project" value="InterPro"/>
</dbReference>
<keyword evidence="4" id="KW-1185">Reference proteome</keyword>
<reference evidence="3 4" key="1">
    <citation type="submission" date="2019-08" db="EMBL/GenBank/DDBJ databases">
        <title>Deep-cultivation of Planctomycetes and their phenomic and genomic characterization uncovers novel biology.</title>
        <authorList>
            <person name="Wiegand S."/>
            <person name="Jogler M."/>
            <person name="Boedeker C."/>
            <person name="Pinto D."/>
            <person name="Vollmers J."/>
            <person name="Rivas-Marin E."/>
            <person name="Kohn T."/>
            <person name="Peeters S.H."/>
            <person name="Heuer A."/>
            <person name="Rast P."/>
            <person name="Oberbeckmann S."/>
            <person name="Bunk B."/>
            <person name="Jeske O."/>
            <person name="Meyerdierks A."/>
            <person name="Storesund J.E."/>
            <person name="Kallscheuer N."/>
            <person name="Luecker S."/>
            <person name="Lage O.M."/>
            <person name="Pohl T."/>
            <person name="Merkel B.J."/>
            <person name="Hornburger P."/>
            <person name="Mueller R.-W."/>
            <person name="Bruemmer F."/>
            <person name="Labrenz M."/>
            <person name="Spormann A.M."/>
            <person name="Op den Camp H."/>
            <person name="Overmann J."/>
            <person name="Amann R."/>
            <person name="Jetten M.S.M."/>
            <person name="Mascher T."/>
            <person name="Medema M.H."/>
            <person name="Devos D.P."/>
            <person name="Kaster A.-K."/>
            <person name="Ovreas L."/>
            <person name="Rohde M."/>
            <person name="Galperin M.Y."/>
            <person name="Jogler C."/>
        </authorList>
    </citation>
    <scope>NUCLEOTIDE SEQUENCE [LARGE SCALE GENOMIC DNA]</scope>
    <source>
        <strain evidence="3 4">Pr1d</strain>
    </source>
</reference>
<proteinExistence type="predicted"/>
<feature type="signal peptide" evidence="1">
    <location>
        <begin position="1"/>
        <end position="28"/>
    </location>
</feature>
<feature type="domain" description="3-keto-alpha-glucoside-1,2-lyase/3-keto-2-hydroxy-glucal hydratase" evidence="2">
    <location>
        <begin position="34"/>
        <end position="200"/>
    </location>
</feature>
<organism evidence="3 4">
    <name type="scientific">Bythopirellula goksoeyrii</name>
    <dbReference type="NCBI Taxonomy" id="1400387"/>
    <lineage>
        <taxon>Bacteria</taxon>
        <taxon>Pseudomonadati</taxon>
        <taxon>Planctomycetota</taxon>
        <taxon>Planctomycetia</taxon>
        <taxon>Pirellulales</taxon>
        <taxon>Lacipirellulaceae</taxon>
        <taxon>Bythopirellula</taxon>
    </lineage>
</organism>
<dbReference type="Proteomes" id="UP000323917">
    <property type="component" value="Chromosome"/>
</dbReference>
<name>A0A5B9QDQ1_9BACT</name>
<dbReference type="Gene3D" id="2.60.120.560">
    <property type="entry name" value="Exo-inulinase, domain 1"/>
    <property type="match status" value="1"/>
</dbReference>
<feature type="chain" id="PRO_5022799038" description="3-keto-alpha-glucoside-1,2-lyase/3-keto-2-hydroxy-glucal hydratase domain-containing protein" evidence="1">
    <location>
        <begin position="29"/>
        <end position="204"/>
    </location>
</feature>
<protein>
    <recommendedName>
        <fullName evidence="2">3-keto-alpha-glucoside-1,2-lyase/3-keto-2-hydroxy-glucal hydratase domain-containing protein</fullName>
    </recommendedName>
</protein>
<dbReference type="RefSeq" id="WP_148074229.1">
    <property type="nucleotide sequence ID" value="NZ_CP042913.1"/>
</dbReference>
<keyword evidence="1" id="KW-0732">Signal</keyword>
<dbReference type="PROSITE" id="PS51257">
    <property type="entry name" value="PROKAR_LIPOPROTEIN"/>
    <property type="match status" value="1"/>
</dbReference>
<evidence type="ECO:0000259" key="2">
    <source>
        <dbReference type="Pfam" id="PF06439"/>
    </source>
</evidence>
<dbReference type="KEGG" id="bgok:Pr1d_30610"/>
<accession>A0A5B9QDQ1</accession>
<dbReference type="InterPro" id="IPR010496">
    <property type="entry name" value="AL/BT2_dom"/>
</dbReference>
<dbReference type="Pfam" id="PF06439">
    <property type="entry name" value="3keto-disac_hyd"/>
    <property type="match status" value="1"/>
</dbReference>
<dbReference type="EMBL" id="CP042913">
    <property type="protein sequence ID" value="QEG35755.1"/>
    <property type="molecule type" value="Genomic_DNA"/>
</dbReference>
<dbReference type="AlphaFoldDB" id="A0A5B9QDQ1"/>
<dbReference type="OrthoDB" id="279874at2"/>
<gene>
    <name evidence="3" type="ORF">Pr1d_30610</name>
</gene>
<evidence type="ECO:0000256" key="1">
    <source>
        <dbReference type="SAM" id="SignalP"/>
    </source>
</evidence>
<sequence length="204" mass="22730" precursor="true">MRYYPLAIATYFLLAAISCLLNPQTTFGQELPSAFNGNDLSGWQVPEDNIWWKVDGGVLTAENDLKRVGSTLWTQQEYTNFIFECEFKFGSGTVDSGVFLRNSNEQIQIGISGSLKRDLTASPYIAGKGYPVEAEGIEGLLKTDDWNTLTIVAMGENYTVWLNHRSVMTYDSETAIKTGPVGLQLHPGNEMSISFRKIRIANLE</sequence>
<evidence type="ECO:0000313" key="4">
    <source>
        <dbReference type="Proteomes" id="UP000323917"/>
    </source>
</evidence>